<evidence type="ECO:0000313" key="2">
    <source>
        <dbReference type="EMBL" id="AXI97653.1"/>
    </source>
</evidence>
<keyword evidence="2" id="KW-0934">Plastid</keyword>
<protein>
    <submittedName>
        <fullName evidence="2">Uncharacterized protein</fullName>
    </submittedName>
</protein>
<feature type="region of interest" description="Disordered" evidence="1">
    <location>
        <begin position="174"/>
        <end position="200"/>
    </location>
</feature>
<dbReference type="AlphaFoldDB" id="A0A345UB17"/>
<dbReference type="EMBL" id="MH396016">
    <property type="protein sequence ID" value="AXI97653.1"/>
    <property type="molecule type" value="Genomic_DNA"/>
</dbReference>
<organism evidence="2">
    <name type="scientific">Melanthalia intermedia</name>
    <dbReference type="NCBI Taxonomy" id="172989"/>
    <lineage>
        <taxon>Eukaryota</taxon>
        <taxon>Rhodophyta</taxon>
        <taxon>Florideophyceae</taxon>
        <taxon>Rhodymeniophycidae</taxon>
        <taxon>Gracilariales</taxon>
        <taxon>Gracilariaceae</taxon>
        <taxon>Melanthalia</taxon>
    </lineage>
</organism>
<keyword evidence="2" id="KW-0150">Chloroplast</keyword>
<geneLocation type="chloroplast" evidence="2"/>
<accession>A0A345UB17</accession>
<feature type="compositionally biased region" description="Low complexity" evidence="1">
    <location>
        <begin position="176"/>
        <end position="187"/>
    </location>
</feature>
<dbReference type="RefSeq" id="YP_009511776.1">
    <property type="nucleotide sequence ID" value="NC_039145.1"/>
</dbReference>
<evidence type="ECO:0000256" key="1">
    <source>
        <dbReference type="SAM" id="MobiDB-lite"/>
    </source>
</evidence>
<reference evidence="2" key="1">
    <citation type="submission" date="2018-05" db="EMBL/GenBank/DDBJ databases">
        <title>Organellar genomes of Gracilariaceae.</title>
        <authorList>
            <person name="Iha C."/>
            <person name="Oliveira M.C."/>
        </authorList>
    </citation>
    <scope>NUCLEOTIDE SEQUENCE</scope>
</reference>
<sequence length="200" mass="22426">MKNIKQLILIGSMAFANIMPPELTQTNLFYKGDPDVFRLRDACGNEVNVELDKDHSSGITRLARNNLPTIHVYVSKNHKEFRNRILKNKPVHKPAVSLASSELIALTKTIMSGSKRLKKYKDIKLQDVVEILSCVDQAIKIKSRQTDFDLNNQIKVDALLDSIGIDKVKDDLFADSESSSGSRNESSSKNRHGKPGYLTD</sequence>
<gene>
    <name evidence="2" type="primary">orf200</name>
</gene>
<name>A0A345UB17_9FLOR</name>
<dbReference type="GeneID" id="37624334"/>
<proteinExistence type="predicted"/>